<keyword evidence="10" id="KW-1185">Reference proteome</keyword>
<dbReference type="RefSeq" id="WP_345132965.1">
    <property type="nucleotide sequence ID" value="NZ_BAABAT010000022.1"/>
</dbReference>
<dbReference type="InterPro" id="IPR013324">
    <property type="entry name" value="RNA_pol_sigma_r3/r4-like"/>
</dbReference>
<dbReference type="Proteomes" id="UP001500620">
    <property type="component" value="Unassembled WGS sequence"/>
</dbReference>
<accession>A0ABP8DH47</accession>
<dbReference type="Gene3D" id="1.10.1740.10">
    <property type="match status" value="1"/>
</dbReference>
<dbReference type="InterPro" id="IPR014284">
    <property type="entry name" value="RNA_pol_sigma-70_dom"/>
</dbReference>
<dbReference type="InterPro" id="IPR036388">
    <property type="entry name" value="WH-like_DNA-bd_sf"/>
</dbReference>
<organism evidence="9 10">
    <name type="scientific">Dactylosporangium darangshiense</name>
    <dbReference type="NCBI Taxonomy" id="579108"/>
    <lineage>
        <taxon>Bacteria</taxon>
        <taxon>Bacillati</taxon>
        <taxon>Actinomycetota</taxon>
        <taxon>Actinomycetes</taxon>
        <taxon>Micromonosporales</taxon>
        <taxon>Micromonosporaceae</taxon>
        <taxon>Dactylosporangium</taxon>
    </lineage>
</organism>
<reference evidence="10" key="1">
    <citation type="journal article" date="2019" name="Int. J. Syst. Evol. Microbiol.">
        <title>The Global Catalogue of Microorganisms (GCM) 10K type strain sequencing project: providing services to taxonomists for standard genome sequencing and annotation.</title>
        <authorList>
            <consortium name="The Broad Institute Genomics Platform"/>
            <consortium name="The Broad Institute Genome Sequencing Center for Infectious Disease"/>
            <person name="Wu L."/>
            <person name="Ma J."/>
        </authorList>
    </citation>
    <scope>NUCLEOTIDE SEQUENCE [LARGE SCALE GENOMIC DNA]</scope>
    <source>
        <strain evidence="10">JCM 17441</strain>
    </source>
</reference>
<dbReference type="InterPro" id="IPR039425">
    <property type="entry name" value="RNA_pol_sigma-70-like"/>
</dbReference>
<dbReference type="SUPFAM" id="SSF88659">
    <property type="entry name" value="Sigma3 and sigma4 domains of RNA polymerase sigma factors"/>
    <property type="match status" value="1"/>
</dbReference>
<dbReference type="Gene3D" id="1.10.10.10">
    <property type="entry name" value="Winged helix-like DNA-binding domain superfamily/Winged helix DNA-binding domain"/>
    <property type="match status" value="1"/>
</dbReference>
<evidence type="ECO:0000259" key="7">
    <source>
        <dbReference type="Pfam" id="PF04542"/>
    </source>
</evidence>
<dbReference type="InterPro" id="IPR013325">
    <property type="entry name" value="RNA_pol_sigma_r2"/>
</dbReference>
<dbReference type="Pfam" id="PF08281">
    <property type="entry name" value="Sigma70_r4_2"/>
    <property type="match status" value="1"/>
</dbReference>
<keyword evidence="5 6" id="KW-0804">Transcription</keyword>
<dbReference type="PANTHER" id="PTHR43133:SF65">
    <property type="entry name" value="ECF RNA POLYMERASE SIGMA FACTOR SIGG"/>
    <property type="match status" value="1"/>
</dbReference>
<evidence type="ECO:0000313" key="10">
    <source>
        <dbReference type="Proteomes" id="UP001500620"/>
    </source>
</evidence>
<dbReference type="SUPFAM" id="SSF88946">
    <property type="entry name" value="Sigma2 domain of RNA polymerase sigma factors"/>
    <property type="match status" value="1"/>
</dbReference>
<dbReference type="CDD" id="cd06171">
    <property type="entry name" value="Sigma70_r4"/>
    <property type="match status" value="1"/>
</dbReference>
<dbReference type="NCBIfam" id="TIGR02937">
    <property type="entry name" value="sigma70-ECF"/>
    <property type="match status" value="1"/>
</dbReference>
<gene>
    <name evidence="9" type="ORF">GCM10022255_066850</name>
</gene>
<proteinExistence type="inferred from homology"/>
<evidence type="ECO:0000256" key="2">
    <source>
        <dbReference type="ARBA" id="ARBA00023015"/>
    </source>
</evidence>
<sequence length="185" mass="21280">MMTTTLDDETDPVLLRRCAAGDAQAFRTLTRRYDLELRAYCRRFSRDPHDAQDLLQEVLIKAWRHCAGFDGRSSVRTWLYRIVVNTAIDHHRRSLRRPVPVAEPAWEMPSQSPESEVIDREELRAALRQVPEHYRTVVILSDGLGWPYHEIAALCRIPEATVRSRLSRGRRTLRALLSAPAAPEA</sequence>
<evidence type="ECO:0000313" key="9">
    <source>
        <dbReference type="EMBL" id="GAA4255951.1"/>
    </source>
</evidence>
<protein>
    <recommendedName>
        <fullName evidence="6">RNA polymerase sigma factor</fullName>
    </recommendedName>
</protein>
<evidence type="ECO:0000256" key="4">
    <source>
        <dbReference type="ARBA" id="ARBA00023125"/>
    </source>
</evidence>
<dbReference type="EMBL" id="BAABAT010000022">
    <property type="protein sequence ID" value="GAA4255951.1"/>
    <property type="molecule type" value="Genomic_DNA"/>
</dbReference>
<dbReference type="InterPro" id="IPR007627">
    <property type="entry name" value="RNA_pol_sigma70_r2"/>
</dbReference>
<comment type="caution">
    <text evidence="9">The sequence shown here is derived from an EMBL/GenBank/DDBJ whole genome shotgun (WGS) entry which is preliminary data.</text>
</comment>
<evidence type="ECO:0000256" key="5">
    <source>
        <dbReference type="ARBA" id="ARBA00023163"/>
    </source>
</evidence>
<evidence type="ECO:0000256" key="3">
    <source>
        <dbReference type="ARBA" id="ARBA00023082"/>
    </source>
</evidence>
<comment type="similarity">
    <text evidence="1 6">Belongs to the sigma-70 factor family. ECF subfamily.</text>
</comment>
<feature type="domain" description="RNA polymerase sigma factor 70 region 4 type 2" evidence="8">
    <location>
        <begin position="120"/>
        <end position="173"/>
    </location>
</feature>
<keyword evidence="3 6" id="KW-0731">Sigma factor</keyword>
<dbReference type="InterPro" id="IPR000838">
    <property type="entry name" value="RNA_pol_sigma70_ECF_CS"/>
</dbReference>
<keyword evidence="4 6" id="KW-0238">DNA-binding</keyword>
<evidence type="ECO:0000259" key="8">
    <source>
        <dbReference type="Pfam" id="PF08281"/>
    </source>
</evidence>
<evidence type="ECO:0000256" key="6">
    <source>
        <dbReference type="RuleBase" id="RU000716"/>
    </source>
</evidence>
<dbReference type="PROSITE" id="PS01063">
    <property type="entry name" value="SIGMA70_ECF"/>
    <property type="match status" value="1"/>
</dbReference>
<name>A0ABP8DH47_9ACTN</name>
<dbReference type="PANTHER" id="PTHR43133">
    <property type="entry name" value="RNA POLYMERASE ECF-TYPE SIGMA FACTO"/>
    <property type="match status" value="1"/>
</dbReference>
<feature type="domain" description="RNA polymerase sigma-70 region 2" evidence="7">
    <location>
        <begin position="31"/>
        <end position="94"/>
    </location>
</feature>
<dbReference type="Pfam" id="PF04542">
    <property type="entry name" value="Sigma70_r2"/>
    <property type="match status" value="1"/>
</dbReference>
<keyword evidence="2 6" id="KW-0805">Transcription regulation</keyword>
<evidence type="ECO:0000256" key="1">
    <source>
        <dbReference type="ARBA" id="ARBA00010641"/>
    </source>
</evidence>
<dbReference type="InterPro" id="IPR013249">
    <property type="entry name" value="RNA_pol_sigma70_r4_t2"/>
</dbReference>